<evidence type="ECO:0000313" key="2">
    <source>
        <dbReference type="Proteomes" id="UP001428290"/>
    </source>
</evidence>
<protein>
    <submittedName>
        <fullName evidence="1">Uncharacterized protein</fullName>
    </submittedName>
</protein>
<comment type="caution">
    <text evidence="1">The sequence shown here is derived from an EMBL/GenBank/DDBJ whole genome shotgun (WGS) entry which is preliminary data.</text>
</comment>
<dbReference type="EMBL" id="BAABRU010000036">
    <property type="protein sequence ID" value="GAA5531208.1"/>
    <property type="molecule type" value="Genomic_DNA"/>
</dbReference>
<gene>
    <name evidence="1" type="ORF">Hgul01_05033</name>
</gene>
<keyword evidence="2" id="KW-1185">Reference proteome</keyword>
<organism evidence="1 2">
    <name type="scientific">Herpetosiphon gulosus</name>
    <dbReference type="NCBI Taxonomy" id="1973496"/>
    <lineage>
        <taxon>Bacteria</taxon>
        <taxon>Bacillati</taxon>
        <taxon>Chloroflexota</taxon>
        <taxon>Chloroflexia</taxon>
        <taxon>Herpetosiphonales</taxon>
        <taxon>Herpetosiphonaceae</taxon>
        <taxon>Herpetosiphon</taxon>
    </lineage>
</organism>
<proteinExistence type="predicted"/>
<name>A0ABP9X8P8_9CHLR</name>
<reference evidence="1 2" key="1">
    <citation type="submission" date="2024-02" db="EMBL/GenBank/DDBJ databases">
        <title>Herpetosiphon gulosus NBRC 112829.</title>
        <authorList>
            <person name="Ichikawa N."/>
            <person name="Katano-Makiyama Y."/>
            <person name="Hidaka K."/>
        </authorList>
    </citation>
    <scope>NUCLEOTIDE SEQUENCE [LARGE SCALE GENOMIC DNA]</scope>
    <source>
        <strain evidence="1 2">NBRC 112829</strain>
    </source>
</reference>
<accession>A0ABP9X8P8</accession>
<sequence>MALDFYLQADTLLEADEARYRAYFMLEPPPLLAQMDVRAYTLLTPWVQRCEAEQLGVRSFFDDTLLPSTAIPRARLLLEQTYRSMTGRTLVGSDPTRSHNPFRQMDAILGHARVGYGILALCD</sequence>
<dbReference type="Proteomes" id="UP001428290">
    <property type="component" value="Unassembled WGS sequence"/>
</dbReference>
<dbReference type="RefSeq" id="WP_345724785.1">
    <property type="nucleotide sequence ID" value="NZ_BAABRU010000036.1"/>
</dbReference>
<evidence type="ECO:0000313" key="1">
    <source>
        <dbReference type="EMBL" id="GAA5531208.1"/>
    </source>
</evidence>